<dbReference type="SUPFAM" id="SSF53383">
    <property type="entry name" value="PLP-dependent transferases"/>
    <property type="match status" value="1"/>
</dbReference>
<protein>
    <recommendedName>
        <fullName evidence="6">Aminotransferase</fullName>
        <ecNumber evidence="6">2.6.1.-</ecNumber>
    </recommendedName>
</protein>
<keyword evidence="3 6" id="KW-0032">Aminotransferase</keyword>
<evidence type="ECO:0000256" key="2">
    <source>
        <dbReference type="ARBA" id="ARBA00007441"/>
    </source>
</evidence>
<dbReference type="AlphaFoldDB" id="A0A0S6UEM0"/>
<dbReference type="InterPro" id="IPR004839">
    <property type="entry name" value="Aminotransferase_I/II_large"/>
</dbReference>
<gene>
    <name evidence="8" type="ORF">MTY_2299</name>
</gene>
<keyword evidence="5" id="KW-0663">Pyridoxal phosphate</keyword>
<dbReference type="InterPro" id="IPR015424">
    <property type="entry name" value="PyrdxlP-dep_Trfase"/>
</dbReference>
<sequence length="404" mass="45015">MTIAHGFEARRFITPVVRDLPPSGIRRFFELVASTKGVISLGVGEPDFVTPWHIREACVQSLERGYTMYTSNYGLPELRRAIADYLAWRFGLTYDPMKQIMVTIGASEAVDLALRTVLNPGDEVLIPEPCYVSYQPITQLAGGIPVPIPTTMTDGFALTAARLEHYITPRSKVLILCFPNNPTGAVLSREEMQAIARLVEKYNLLVISDEIYAELRYEGQPLSFASLPGMQERTILVSGFSKAFAMTGWRIGYVAAHPDFLAAMVKIHQYTILCAPVMGQMAALEALRHGRQDVERMVEQYDQRRRLVYSRLREMGLDCFEPRGAFYIFPSIAATGLDSVTFAEELLKEEKVAVVPGTAFGASGEGFIRCSYAASLADLTEAMNRMERFVARRLAFNQRAVAQA</sequence>
<evidence type="ECO:0000256" key="1">
    <source>
        <dbReference type="ARBA" id="ARBA00001933"/>
    </source>
</evidence>
<name>A0A0S6UEM0_NEOTH</name>
<dbReference type="InterPro" id="IPR015422">
    <property type="entry name" value="PyrdxlP-dep_Trfase_small"/>
</dbReference>
<evidence type="ECO:0000313" key="8">
    <source>
        <dbReference type="EMBL" id="GAF26959.1"/>
    </source>
</evidence>
<dbReference type="GO" id="GO:0008483">
    <property type="term" value="F:transaminase activity"/>
    <property type="evidence" value="ECO:0007669"/>
    <property type="project" value="UniProtKB-KW"/>
</dbReference>
<accession>A0A0S6UEM0</accession>
<reference evidence="8" key="1">
    <citation type="journal article" date="2014" name="Gene">
        <title>Genome-guided analysis of transformation efficiency and carbon dioxide assimilation by Moorella thermoacetica Y72.</title>
        <authorList>
            <person name="Tsukahara K."/>
            <person name="Kita A."/>
            <person name="Nakashimada Y."/>
            <person name="Hoshino T."/>
            <person name="Murakami K."/>
        </authorList>
    </citation>
    <scope>NUCLEOTIDE SEQUENCE [LARGE SCALE GENOMIC DNA]</scope>
    <source>
        <strain evidence="8">Y72</strain>
    </source>
</reference>
<keyword evidence="4 6" id="KW-0808">Transferase</keyword>
<evidence type="ECO:0000256" key="6">
    <source>
        <dbReference type="RuleBase" id="RU000481"/>
    </source>
</evidence>
<dbReference type="Gene3D" id="3.90.1150.10">
    <property type="entry name" value="Aspartate Aminotransferase, domain 1"/>
    <property type="match status" value="1"/>
</dbReference>
<dbReference type="PROSITE" id="PS00105">
    <property type="entry name" value="AA_TRANSFER_CLASS_1"/>
    <property type="match status" value="1"/>
</dbReference>
<dbReference type="InterPro" id="IPR004838">
    <property type="entry name" value="NHTrfase_class1_PyrdxlP-BS"/>
</dbReference>
<dbReference type="CDD" id="cd00609">
    <property type="entry name" value="AAT_like"/>
    <property type="match status" value="1"/>
</dbReference>
<dbReference type="FunFam" id="3.40.640.10:FF:000033">
    <property type="entry name" value="Aspartate aminotransferase"/>
    <property type="match status" value="1"/>
</dbReference>
<evidence type="ECO:0000256" key="3">
    <source>
        <dbReference type="ARBA" id="ARBA00022576"/>
    </source>
</evidence>
<dbReference type="GO" id="GO:0030170">
    <property type="term" value="F:pyridoxal phosphate binding"/>
    <property type="evidence" value="ECO:0007669"/>
    <property type="project" value="InterPro"/>
</dbReference>
<dbReference type="EC" id="2.6.1.-" evidence="6"/>
<comment type="cofactor">
    <cofactor evidence="1 6">
        <name>pyridoxal 5'-phosphate</name>
        <dbReference type="ChEBI" id="CHEBI:597326"/>
    </cofactor>
</comment>
<dbReference type="PANTHER" id="PTHR46383:SF3">
    <property type="entry name" value="ASPARTATE AMINOTRANSFERASE-RELATED"/>
    <property type="match status" value="1"/>
</dbReference>
<organism evidence="8">
    <name type="scientific">Moorella thermoacetica Y72</name>
    <dbReference type="NCBI Taxonomy" id="1325331"/>
    <lineage>
        <taxon>Bacteria</taxon>
        <taxon>Bacillati</taxon>
        <taxon>Bacillota</taxon>
        <taxon>Clostridia</taxon>
        <taxon>Neomoorellales</taxon>
        <taxon>Neomoorellaceae</taxon>
        <taxon>Neomoorella</taxon>
    </lineage>
</organism>
<dbReference type="Gene3D" id="3.40.640.10">
    <property type="entry name" value="Type I PLP-dependent aspartate aminotransferase-like (Major domain)"/>
    <property type="match status" value="1"/>
</dbReference>
<dbReference type="InterPro" id="IPR050596">
    <property type="entry name" value="AspAT/PAT-like"/>
</dbReference>
<dbReference type="RefSeq" id="WP_011392702.1">
    <property type="nucleotide sequence ID" value="NZ_DF238840.1"/>
</dbReference>
<dbReference type="GO" id="GO:0006520">
    <property type="term" value="P:amino acid metabolic process"/>
    <property type="evidence" value="ECO:0007669"/>
    <property type="project" value="InterPro"/>
</dbReference>
<dbReference type="Proteomes" id="UP000063718">
    <property type="component" value="Unassembled WGS sequence"/>
</dbReference>
<dbReference type="Pfam" id="PF00155">
    <property type="entry name" value="Aminotran_1_2"/>
    <property type="match status" value="1"/>
</dbReference>
<evidence type="ECO:0000256" key="4">
    <source>
        <dbReference type="ARBA" id="ARBA00022679"/>
    </source>
</evidence>
<comment type="similarity">
    <text evidence="2 6">Belongs to the class-I pyridoxal-phosphate-dependent aminotransferase family.</text>
</comment>
<dbReference type="InterPro" id="IPR015421">
    <property type="entry name" value="PyrdxlP-dep_Trfase_major"/>
</dbReference>
<dbReference type="EMBL" id="DF238840">
    <property type="protein sequence ID" value="GAF26959.1"/>
    <property type="molecule type" value="Genomic_DNA"/>
</dbReference>
<evidence type="ECO:0000256" key="5">
    <source>
        <dbReference type="ARBA" id="ARBA00022898"/>
    </source>
</evidence>
<evidence type="ECO:0000259" key="7">
    <source>
        <dbReference type="Pfam" id="PF00155"/>
    </source>
</evidence>
<proteinExistence type="inferred from homology"/>
<feature type="domain" description="Aminotransferase class I/classII large" evidence="7">
    <location>
        <begin position="37"/>
        <end position="385"/>
    </location>
</feature>
<dbReference type="GeneID" id="45617226"/>
<dbReference type="PANTHER" id="PTHR46383">
    <property type="entry name" value="ASPARTATE AMINOTRANSFERASE"/>
    <property type="match status" value="1"/>
</dbReference>